<comment type="caution">
    <text evidence="1">The sequence shown here is derived from an EMBL/GenBank/DDBJ whole genome shotgun (WGS) entry which is preliminary data.</text>
</comment>
<sequence>MSRIELTEIPSQLILHQFQLDLVAFEFYSWWKEQYAQQECSDSCSVSCGRLRPSYDLHFRMNPGAPISE</sequence>
<accession>A0A8J8NHQ5</accession>
<gene>
    <name evidence="1" type="ORF">FGO68_gene15565</name>
</gene>
<reference evidence="1" key="1">
    <citation type="submission" date="2019-06" db="EMBL/GenBank/DDBJ databases">
        <authorList>
            <person name="Zheng W."/>
        </authorList>
    </citation>
    <scope>NUCLEOTIDE SEQUENCE</scope>
    <source>
        <strain evidence="1">QDHG01</strain>
    </source>
</reference>
<dbReference type="Proteomes" id="UP000785679">
    <property type="component" value="Unassembled WGS sequence"/>
</dbReference>
<protein>
    <submittedName>
        <fullName evidence="1">Uncharacterized protein</fullName>
    </submittedName>
</protein>
<proteinExistence type="predicted"/>
<organism evidence="1 2">
    <name type="scientific">Halteria grandinella</name>
    <dbReference type="NCBI Taxonomy" id="5974"/>
    <lineage>
        <taxon>Eukaryota</taxon>
        <taxon>Sar</taxon>
        <taxon>Alveolata</taxon>
        <taxon>Ciliophora</taxon>
        <taxon>Intramacronucleata</taxon>
        <taxon>Spirotrichea</taxon>
        <taxon>Stichotrichia</taxon>
        <taxon>Sporadotrichida</taxon>
        <taxon>Halteriidae</taxon>
        <taxon>Halteria</taxon>
    </lineage>
</organism>
<evidence type="ECO:0000313" key="2">
    <source>
        <dbReference type="Proteomes" id="UP000785679"/>
    </source>
</evidence>
<keyword evidence="2" id="KW-1185">Reference proteome</keyword>
<dbReference type="EMBL" id="RRYP01015903">
    <property type="protein sequence ID" value="TNV75297.1"/>
    <property type="molecule type" value="Genomic_DNA"/>
</dbReference>
<name>A0A8J8NHQ5_HALGN</name>
<dbReference type="AlphaFoldDB" id="A0A8J8NHQ5"/>
<evidence type="ECO:0000313" key="1">
    <source>
        <dbReference type="EMBL" id="TNV75297.1"/>
    </source>
</evidence>